<evidence type="ECO:0000313" key="1">
    <source>
        <dbReference type="EMBL" id="RUR84511.1"/>
    </source>
</evidence>
<protein>
    <recommendedName>
        <fullName evidence="3">DUF4926 domain-containing protein</fullName>
    </recommendedName>
</protein>
<accession>A0A433NMU0</accession>
<reference evidence="1 2" key="1">
    <citation type="journal article" date="2019" name="Genome Biol. Evol.">
        <title>Day and night: Metabolic profiles and evolutionary relationships of six axenic non-marine cyanobacteria.</title>
        <authorList>
            <person name="Will S.E."/>
            <person name="Henke P."/>
            <person name="Boedeker C."/>
            <person name="Huang S."/>
            <person name="Brinkmann H."/>
            <person name="Rohde M."/>
            <person name="Jarek M."/>
            <person name="Friedl T."/>
            <person name="Seufert S."/>
            <person name="Schumacher M."/>
            <person name="Overmann J."/>
            <person name="Neumann-Schaal M."/>
            <person name="Petersen J."/>
        </authorList>
    </citation>
    <scope>NUCLEOTIDE SEQUENCE [LARGE SCALE GENOMIC DNA]</scope>
    <source>
        <strain evidence="1 2">PCC 6912</strain>
    </source>
</reference>
<dbReference type="EMBL" id="RSCJ01000004">
    <property type="protein sequence ID" value="RUR84511.1"/>
    <property type="molecule type" value="Genomic_DNA"/>
</dbReference>
<sequence length="70" mass="7606">MLTIHSPRYSPNQVVSFIGGVGKVLCLQPTSGTWTYAIELEMGEVPEMGRLGGETTILLYETEIEGVMSS</sequence>
<dbReference type="AlphaFoldDB" id="A0A433NMU0"/>
<gene>
    <name evidence="1" type="ORF">PCC6912_14060</name>
</gene>
<name>A0A433NMU0_CHLFR</name>
<dbReference type="Proteomes" id="UP000268857">
    <property type="component" value="Unassembled WGS sequence"/>
</dbReference>
<organism evidence="1 2">
    <name type="scientific">Chlorogloeopsis fritschii PCC 6912</name>
    <dbReference type="NCBI Taxonomy" id="211165"/>
    <lineage>
        <taxon>Bacteria</taxon>
        <taxon>Bacillati</taxon>
        <taxon>Cyanobacteriota</taxon>
        <taxon>Cyanophyceae</taxon>
        <taxon>Nostocales</taxon>
        <taxon>Chlorogloeopsidaceae</taxon>
        <taxon>Chlorogloeopsis</taxon>
    </lineage>
</organism>
<dbReference type="OrthoDB" id="532730at2"/>
<keyword evidence="2" id="KW-1185">Reference proteome</keyword>
<evidence type="ECO:0000313" key="2">
    <source>
        <dbReference type="Proteomes" id="UP000268857"/>
    </source>
</evidence>
<dbReference type="RefSeq" id="WP_016875435.1">
    <property type="nucleotide sequence ID" value="NZ_AJLN01000100.1"/>
</dbReference>
<comment type="caution">
    <text evidence="1">The sequence shown here is derived from an EMBL/GenBank/DDBJ whole genome shotgun (WGS) entry which is preliminary data.</text>
</comment>
<proteinExistence type="predicted"/>
<evidence type="ECO:0008006" key="3">
    <source>
        <dbReference type="Google" id="ProtNLM"/>
    </source>
</evidence>